<reference evidence="7 8" key="1">
    <citation type="submission" date="2019-01" db="EMBL/GenBank/DDBJ databases">
        <title>Lacunisphaera sp. strain TWA-58.</title>
        <authorList>
            <person name="Chen W.-M."/>
        </authorList>
    </citation>
    <scope>NUCLEOTIDE SEQUENCE [LARGE SCALE GENOMIC DNA]</scope>
    <source>
        <strain evidence="7 8">TWA-58</strain>
    </source>
</reference>
<dbReference type="SUPFAM" id="SSF55874">
    <property type="entry name" value="ATPase domain of HSP90 chaperone/DNA topoisomerase II/histidine kinase"/>
    <property type="match status" value="1"/>
</dbReference>
<dbReference type="PANTHER" id="PTHR43065">
    <property type="entry name" value="SENSOR HISTIDINE KINASE"/>
    <property type="match status" value="1"/>
</dbReference>
<dbReference type="GO" id="GO:0000155">
    <property type="term" value="F:phosphorelay sensor kinase activity"/>
    <property type="evidence" value="ECO:0007669"/>
    <property type="project" value="InterPro"/>
</dbReference>
<dbReference type="Proteomes" id="UP000290218">
    <property type="component" value="Unassembled WGS sequence"/>
</dbReference>
<dbReference type="InterPro" id="IPR001789">
    <property type="entry name" value="Sig_transdc_resp-reg_receiver"/>
</dbReference>
<dbReference type="PROSITE" id="PS50109">
    <property type="entry name" value="HIS_KIN"/>
    <property type="match status" value="1"/>
</dbReference>
<dbReference type="RefSeq" id="WP_129048119.1">
    <property type="nucleotide sequence ID" value="NZ_SDHX01000001.1"/>
</dbReference>
<feature type="domain" description="Histidine kinase" evidence="5">
    <location>
        <begin position="803"/>
        <end position="1019"/>
    </location>
</feature>
<protein>
    <recommendedName>
        <fullName evidence="2">histidine kinase</fullName>
        <ecNumber evidence="2">2.7.13.3</ecNumber>
    </recommendedName>
</protein>
<dbReference type="CDD" id="cd00156">
    <property type="entry name" value="REC"/>
    <property type="match status" value="1"/>
</dbReference>
<dbReference type="InterPro" id="IPR036097">
    <property type="entry name" value="HisK_dim/P_sf"/>
</dbReference>
<dbReference type="SUPFAM" id="SSF47384">
    <property type="entry name" value="Homodimeric domain of signal transducing histidine kinase"/>
    <property type="match status" value="1"/>
</dbReference>
<dbReference type="CDD" id="cd00082">
    <property type="entry name" value="HisKA"/>
    <property type="match status" value="1"/>
</dbReference>
<dbReference type="Pfam" id="PF00512">
    <property type="entry name" value="HisKA"/>
    <property type="match status" value="1"/>
</dbReference>
<evidence type="ECO:0000259" key="6">
    <source>
        <dbReference type="PROSITE" id="PS50110"/>
    </source>
</evidence>
<dbReference type="InterPro" id="IPR003594">
    <property type="entry name" value="HATPase_dom"/>
</dbReference>
<evidence type="ECO:0000256" key="3">
    <source>
        <dbReference type="ARBA" id="ARBA00022553"/>
    </source>
</evidence>
<dbReference type="SUPFAM" id="SSF52172">
    <property type="entry name" value="CheY-like"/>
    <property type="match status" value="1"/>
</dbReference>
<sequence length="1167" mass="126040">MFRLNHLAGVLLLHFLRLLPAVAGISAGALWAAPTGEKPEVTSIRQYWLLPVERKAQPVDFELACTVTYIDADPSWRMLFVQDDEGEAAYVPYGNNAYPFRAGEAILVRGQFLPPSLDVSFEHAEVTRRDAPPLQPLDCTKEIRNHAKFIRKYVALEGYVDWVRRVDETHMQMSLSVDGLSVGCWVQMSPTTSTPDLIDRRIRVVGVYNAKIGTDGHLDGLEIMVADFSRIETVGHLDENPAFQLPAVPIGSLRGRPTDQLMRVTGSVIAREVGRYVRIRDGSGQVDIMTGQIRPLAVGDVIEAVGYPSTDGPNWRLEAGFFRLSARSPNVTAPASDRPLGLAAEVHGLPAEEAAAGRPVRLTGVVTWSHPNSPFFFIADSSGGIQIMRGASDSMVRSPGRNVEIEGVTAMGEFAPVVVASRFQRVSDAVLPLARSVSVEHALSGVEEAQWVEMRGYLRRVHQTEGWKRLELATATSDFIAVLPATEDVSSMIGSVIRVHGVCTAKADERRRLTGISLWVPGIAYVHVEEPAPADPFTVPQRPLASLGQFETVQSFNRRVRVGGVVLHHDAGKSVWLEDAGQSLLVWSGTGDTLRAGDRAEAVGFLGRQSGRIVLRDAVIRRTGESGAPVPAKVAHDATGMQARDGQLVVIEGQLLDDVRIAGTTRLVMQAGELIFVAVLEEHDAAGAPLEILSVGSRLRLTGVHEREFDQAGRPTGFRLHLRQTADVQLLAAPSWWTRGRILTFTGLIALGAVLFLGWNTVLRRQVRDQTGQIRAQLEREARLQGELARAGKLEALGLLAGGIAHDFNNLLTVLMGNISLVRMEAGLTGEPAQSMEQAAKAAARARDLTQQLLTFAKGGAPLRSAVSLPEVVREVTEFALRGSKVSPRFDLPADLWAADADKGQIGQVVQNIVINAMQAMPGGGTVEISLSNREVSTEFAGVLAPGRYVRLDIADHGPGIPTGDLARIFDPYFTTKKQGSGLGLATVHSIVKKHAGHVTAESTLGRGTTFHIWLPAAAAGAVVPSVPVLSAEAGKANGRVRVLVMDDEAFIRDLAVSVLRRHGCQVTAVADGAAALRDYTAAREAGQPFDLVILDLTIPGGMGGRETMEQLLRLDPNVKAIVSSGYSNDLVLANYQAHGFRGMISKPYDVSDFTDTVDRVLRGERA</sequence>
<gene>
    <name evidence="7" type="ORF">ESB00_13050</name>
</gene>
<evidence type="ECO:0000259" key="5">
    <source>
        <dbReference type="PROSITE" id="PS50109"/>
    </source>
</evidence>
<dbReference type="EC" id="2.7.13.3" evidence="2"/>
<accession>A0A4Q1CCA5</accession>
<name>A0A4Q1CCA5_9BACT</name>
<dbReference type="InterPro" id="IPR003661">
    <property type="entry name" value="HisK_dim/P_dom"/>
</dbReference>
<dbReference type="PANTHER" id="PTHR43065:SF42">
    <property type="entry name" value="TWO-COMPONENT SENSOR PPRA"/>
    <property type="match status" value="1"/>
</dbReference>
<proteinExistence type="predicted"/>
<feature type="domain" description="Response regulatory" evidence="6">
    <location>
        <begin position="1042"/>
        <end position="1162"/>
    </location>
</feature>
<dbReference type="EMBL" id="SDHX01000001">
    <property type="protein sequence ID" value="RXK56753.1"/>
    <property type="molecule type" value="Genomic_DNA"/>
</dbReference>
<evidence type="ECO:0000256" key="4">
    <source>
        <dbReference type="PROSITE-ProRule" id="PRU00169"/>
    </source>
</evidence>
<dbReference type="Gene3D" id="1.10.287.130">
    <property type="match status" value="1"/>
</dbReference>
<evidence type="ECO:0000256" key="1">
    <source>
        <dbReference type="ARBA" id="ARBA00000085"/>
    </source>
</evidence>
<dbReference type="InterPro" id="IPR036890">
    <property type="entry name" value="HATPase_C_sf"/>
</dbReference>
<dbReference type="SMART" id="SM00387">
    <property type="entry name" value="HATPase_c"/>
    <property type="match status" value="1"/>
</dbReference>
<dbReference type="InterPro" id="IPR004358">
    <property type="entry name" value="Sig_transdc_His_kin-like_C"/>
</dbReference>
<dbReference type="InterPro" id="IPR005467">
    <property type="entry name" value="His_kinase_dom"/>
</dbReference>
<dbReference type="Gene3D" id="3.40.50.2300">
    <property type="match status" value="1"/>
</dbReference>
<dbReference type="Gene3D" id="3.30.565.10">
    <property type="entry name" value="Histidine kinase-like ATPase, C-terminal domain"/>
    <property type="match status" value="1"/>
</dbReference>
<dbReference type="SMART" id="SM00388">
    <property type="entry name" value="HisKA"/>
    <property type="match status" value="1"/>
</dbReference>
<dbReference type="InterPro" id="IPR011006">
    <property type="entry name" value="CheY-like_superfamily"/>
</dbReference>
<comment type="caution">
    <text evidence="7">The sequence shown here is derived from an EMBL/GenBank/DDBJ whole genome shotgun (WGS) entry which is preliminary data.</text>
</comment>
<keyword evidence="8" id="KW-1185">Reference proteome</keyword>
<evidence type="ECO:0000313" key="7">
    <source>
        <dbReference type="EMBL" id="RXK56753.1"/>
    </source>
</evidence>
<dbReference type="PRINTS" id="PR00344">
    <property type="entry name" value="BCTRLSENSOR"/>
</dbReference>
<dbReference type="Pfam" id="PF00072">
    <property type="entry name" value="Response_reg"/>
    <property type="match status" value="1"/>
</dbReference>
<dbReference type="AlphaFoldDB" id="A0A4Q1CCA5"/>
<organism evidence="7 8">
    <name type="scientific">Oleiharenicola lentus</name>
    <dbReference type="NCBI Taxonomy" id="2508720"/>
    <lineage>
        <taxon>Bacteria</taxon>
        <taxon>Pseudomonadati</taxon>
        <taxon>Verrucomicrobiota</taxon>
        <taxon>Opitutia</taxon>
        <taxon>Opitutales</taxon>
        <taxon>Opitutaceae</taxon>
        <taxon>Oleiharenicola</taxon>
    </lineage>
</organism>
<dbReference type="Pfam" id="PF02518">
    <property type="entry name" value="HATPase_c"/>
    <property type="match status" value="1"/>
</dbReference>
<comment type="catalytic activity">
    <reaction evidence="1">
        <text>ATP + protein L-histidine = ADP + protein N-phospho-L-histidine.</text>
        <dbReference type="EC" id="2.7.13.3"/>
    </reaction>
</comment>
<feature type="modified residue" description="4-aspartylphosphate" evidence="4">
    <location>
        <position position="1096"/>
    </location>
</feature>
<keyword evidence="3 4" id="KW-0597">Phosphoprotein</keyword>
<evidence type="ECO:0000256" key="2">
    <source>
        <dbReference type="ARBA" id="ARBA00012438"/>
    </source>
</evidence>
<evidence type="ECO:0000313" key="8">
    <source>
        <dbReference type="Proteomes" id="UP000290218"/>
    </source>
</evidence>
<dbReference type="PROSITE" id="PS50110">
    <property type="entry name" value="RESPONSE_REGULATORY"/>
    <property type="match status" value="1"/>
</dbReference>
<dbReference type="SMART" id="SM00448">
    <property type="entry name" value="REC"/>
    <property type="match status" value="1"/>
</dbReference>
<dbReference type="OrthoDB" id="177161at2"/>